<comment type="caution">
    <text evidence="2">The sequence shown here is derived from an EMBL/GenBank/DDBJ whole genome shotgun (WGS) entry which is preliminary data.</text>
</comment>
<dbReference type="AlphaFoldDB" id="A0A6A7ZWT1"/>
<evidence type="ECO:0008006" key="5">
    <source>
        <dbReference type="Google" id="ProtNLM"/>
    </source>
</evidence>
<gene>
    <name evidence="2" type="ORF">GHK45_23745</name>
    <name evidence="3" type="ORF">GHK53_25595</name>
</gene>
<proteinExistence type="predicted"/>
<dbReference type="EMBL" id="WISR01000207">
    <property type="protein sequence ID" value="MQW36051.1"/>
    <property type="molecule type" value="Genomic_DNA"/>
</dbReference>
<feature type="compositionally biased region" description="Gly residues" evidence="1">
    <location>
        <begin position="78"/>
        <end position="88"/>
    </location>
</feature>
<dbReference type="RefSeq" id="WP_003528090.1">
    <property type="nucleotide sequence ID" value="NZ_BJNJ01000083.1"/>
</dbReference>
<evidence type="ECO:0000313" key="4">
    <source>
        <dbReference type="Proteomes" id="UP000429484"/>
    </source>
</evidence>
<feature type="region of interest" description="Disordered" evidence="1">
    <location>
        <begin position="68"/>
        <end position="88"/>
    </location>
</feature>
<dbReference type="Proteomes" id="UP000429484">
    <property type="component" value="Unassembled WGS sequence"/>
</dbReference>
<protein>
    <recommendedName>
        <fullName evidence="5">DNA-binding protein</fullName>
    </recommendedName>
</protein>
<sequence>MTTPNLPYWPAAMDLKSAAAYCGICVDTFKKVCPVRPLQFTESTRGERYLRQRLDEWLVTLDPNKQNAAPKRKFGDRLYGGQGEAGRA</sequence>
<accession>A0A6A7ZWT1</accession>
<organism evidence="2">
    <name type="scientific">Rhizobium meliloti</name>
    <name type="common">Ensifer meliloti</name>
    <name type="synonym">Sinorhizobium meliloti</name>
    <dbReference type="NCBI Taxonomy" id="382"/>
    <lineage>
        <taxon>Bacteria</taxon>
        <taxon>Pseudomonadati</taxon>
        <taxon>Pseudomonadota</taxon>
        <taxon>Alphaproteobacteria</taxon>
        <taxon>Hyphomicrobiales</taxon>
        <taxon>Rhizobiaceae</taxon>
        <taxon>Sinorhizobium/Ensifer group</taxon>
        <taxon>Sinorhizobium</taxon>
    </lineage>
</organism>
<evidence type="ECO:0000256" key="1">
    <source>
        <dbReference type="SAM" id="MobiDB-lite"/>
    </source>
</evidence>
<dbReference type="EMBL" id="WISP01000172">
    <property type="protein sequence ID" value="MQW06629.1"/>
    <property type="molecule type" value="Genomic_DNA"/>
</dbReference>
<name>A0A6A7ZWT1_RHIML</name>
<reference evidence="2 4" key="1">
    <citation type="journal article" date="2013" name="Genome Biol.">
        <title>Comparative genomics of the core and accessory genomes of 48 Sinorhizobium strains comprising five genospecies.</title>
        <authorList>
            <person name="Sugawara M."/>
            <person name="Epstein B."/>
            <person name="Badgley B.D."/>
            <person name="Unno T."/>
            <person name="Xu L."/>
            <person name="Reese J."/>
            <person name="Gyaneshwar P."/>
            <person name="Denny R."/>
            <person name="Mudge J."/>
            <person name="Bharti A.K."/>
            <person name="Farmer A.D."/>
            <person name="May G.D."/>
            <person name="Woodward J.E."/>
            <person name="Medigue C."/>
            <person name="Vallenet D."/>
            <person name="Lajus A."/>
            <person name="Rouy Z."/>
            <person name="Martinez-Vaz B."/>
            <person name="Tiffin P."/>
            <person name="Young N.D."/>
            <person name="Sadowsky M.J."/>
        </authorList>
    </citation>
    <scope>NUCLEOTIDE SEQUENCE</scope>
    <source>
        <strain evidence="2">M30</strain>
        <strain evidence="3 4">N6B1</strain>
    </source>
</reference>
<evidence type="ECO:0000313" key="2">
    <source>
        <dbReference type="EMBL" id="MQW06629.1"/>
    </source>
</evidence>
<reference evidence="3" key="2">
    <citation type="submission" date="2019-10" db="EMBL/GenBank/DDBJ databases">
        <authorList>
            <person name="Sugawara M."/>
            <person name="Epstein B."/>
            <person name="Badgley B."/>
            <person name="Unno T."/>
            <person name="Xu L."/>
            <person name="Reese J."/>
            <person name="Gyaneshwar P."/>
            <person name="Denny R."/>
            <person name="Mudege J."/>
            <person name="Bharti A."/>
            <person name="Farmer A."/>
            <person name="May G."/>
            <person name="Woodward J."/>
            <person name="Medigue C."/>
            <person name="Vallenet D."/>
            <person name="Lajus A."/>
            <person name="Rouy Z."/>
            <person name="Martinez-Vaz B."/>
            <person name="Tiffin P."/>
            <person name="Young N."/>
            <person name="Sadowsky M."/>
        </authorList>
    </citation>
    <scope>NUCLEOTIDE SEQUENCE</scope>
    <source>
        <strain evidence="3">N6B1</strain>
    </source>
</reference>
<evidence type="ECO:0000313" key="3">
    <source>
        <dbReference type="EMBL" id="MQW36051.1"/>
    </source>
</evidence>